<evidence type="ECO:0000256" key="1">
    <source>
        <dbReference type="SAM" id="MobiDB-lite"/>
    </source>
</evidence>
<evidence type="ECO:0000313" key="3">
    <source>
        <dbReference type="EMBL" id="RAV21973.1"/>
    </source>
</evidence>
<evidence type="ECO:0000259" key="2">
    <source>
        <dbReference type="Pfam" id="PF01551"/>
    </source>
</evidence>
<name>A0A329MTE3_9BACL</name>
<dbReference type="GO" id="GO:0004222">
    <property type="term" value="F:metalloendopeptidase activity"/>
    <property type="evidence" value="ECO:0007669"/>
    <property type="project" value="TreeGrafter"/>
</dbReference>
<dbReference type="EMBL" id="QMFB01000003">
    <property type="protein sequence ID" value="RAV21973.1"/>
    <property type="molecule type" value="Genomic_DNA"/>
</dbReference>
<proteinExistence type="predicted"/>
<dbReference type="CDD" id="cd12797">
    <property type="entry name" value="M23_peptidase"/>
    <property type="match status" value="1"/>
</dbReference>
<dbReference type="OrthoDB" id="2986589at2"/>
<feature type="compositionally biased region" description="Acidic residues" evidence="1">
    <location>
        <begin position="26"/>
        <end position="39"/>
    </location>
</feature>
<feature type="compositionally biased region" description="Basic and acidic residues" evidence="1">
    <location>
        <begin position="1"/>
        <end position="25"/>
    </location>
</feature>
<sequence length="363" mass="40499">MEVKNNVRQRRQDRIRTLQLHHKDELPDDEYVPDDDPVYEENRYERLPAGQPPSAPRTKHAAPARMEMAERDPRLEDPEYVWKLREKELLAEFGYGEREGVYAPEGRSVAPDVFGSHADGGFSGPYADAYGGRHRVPGGYGREGAYAPPSHTSEPWRFVPTKRSIALKLILSGILFGGVWGMFQLPHPWAQTGQKWVRYALTEDMEFAKVTAWYKETFSGAPSFLPTFRASKEQESQKVVAKTTDGFVRPARGKLLEPFSTAHPWVVVQTADGAVVRALDTGRVVYAGTREASGFTVVVQHASGYQSTYGLLQPSGLQQGDWLEAGESVGKVSQEPGQAFGRLYFSLTKELHAIDPADVVTFD</sequence>
<dbReference type="SUPFAM" id="SSF51261">
    <property type="entry name" value="Duplicated hybrid motif"/>
    <property type="match status" value="1"/>
</dbReference>
<comment type="caution">
    <text evidence="3">The sequence shown here is derived from an EMBL/GenBank/DDBJ whole genome shotgun (WGS) entry which is preliminary data.</text>
</comment>
<dbReference type="InterPro" id="IPR016047">
    <property type="entry name" value="M23ase_b-sheet_dom"/>
</dbReference>
<dbReference type="Proteomes" id="UP000250369">
    <property type="component" value="Unassembled WGS sequence"/>
</dbReference>
<evidence type="ECO:0000313" key="4">
    <source>
        <dbReference type="Proteomes" id="UP000250369"/>
    </source>
</evidence>
<feature type="region of interest" description="Disordered" evidence="1">
    <location>
        <begin position="1"/>
        <end position="72"/>
    </location>
</feature>
<reference evidence="3 4" key="1">
    <citation type="journal article" date="2009" name="Int. J. Syst. Evol. Microbiol.">
        <title>Paenibacillus contaminans sp. nov., isolated from a contaminated laboratory plate.</title>
        <authorList>
            <person name="Chou J.H."/>
            <person name="Lee J.H."/>
            <person name="Lin M.C."/>
            <person name="Chang P.S."/>
            <person name="Arun A.B."/>
            <person name="Young C.C."/>
            <person name="Chen W.M."/>
        </authorList>
    </citation>
    <scope>NUCLEOTIDE SEQUENCE [LARGE SCALE GENOMIC DNA]</scope>
    <source>
        <strain evidence="3 4">CKOBP-6</strain>
    </source>
</reference>
<protein>
    <recommendedName>
        <fullName evidence="2">M23ase beta-sheet core domain-containing protein</fullName>
    </recommendedName>
</protein>
<dbReference type="InterPro" id="IPR050570">
    <property type="entry name" value="Cell_wall_metabolism_enzyme"/>
</dbReference>
<dbReference type="Pfam" id="PF01551">
    <property type="entry name" value="Peptidase_M23"/>
    <property type="match status" value="1"/>
</dbReference>
<keyword evidence="4" id="KW-1185">Reference proteome</keyword>
<dbReference type="InterPro" id="IPR011055">
    <property type="entry name" value="Dup_hybrid_motif"/>
</dbReference>
<dbReference type="PANTHER" id="PTHR21666">
    <property type="entry name" value="PEPTIDASE-RELATED"/>
    <property type="match status" value="1"/>
</dbReference>
<organism evidence="3 4">
    <name type="scientific">Paenibacillus contaminans</name>
    <dbReference type="NCBI Taxonomy" id="450362"/>
    <lineage>
        <taxon>Bacteria</taxon>
        <taxon>Bacillati</taxon>
        <taxon>Bacillota</taxon>
        <taxon>Bacilli</taxon>
        <taxon>Bacillales</taxon>
        <taxon>Paenibacillaceae</taxon>
        <taxon>Paenibacillus</taxon>
    </lineage>
</organism>
<dbReference type="Gene3D" id="2.70.70.10">
    <property type="entry name" value="Glucose Permease (Domain IIA)"/>
    <property type="match status" value="1"/>
</dbReference>
<gene>
    <name evidence="3" type="ORF">DQG23_08000</name>
</gene>
<dbReference type="AlphaFoldDB" id="A0A329MTE3"/>
<accession>A0A329MTE3</accession>
<dbReference type="PANTHER" id="PTHR21666:SF270">
    <property type="entry name" value="MUREIN HYDROLASE ACTIVATOR ENVC"/>
    <property type="match status" value="1"/>
</dbReference>
<feature type="domain" description="M23ase beta-sheet core" evidence="2">
    <location>
        <begin position="266"/>
        <end position="356"/>
    </location>
</feature>
<dbReference type="RefSeq" id="WP_113030284.1">
    <property type="nucleotide sequence ID" value="NZ_QMFB01000003.1"/>
</dbReference>